<reference evidence="1 2" key="1">
    <citation type="submission" date="2020-07" db="EMBL/GenBank/DDBJ databases">
        <authorList>
            <person name="Feng X."/>
        </authorList>
    </citation>
    <scope>NUCLEOTIDE SEQUENCE [LARGE SCALE GENOMIC DNA]</scope>
    <source>
        <strain evidence="1 2">JCM23202</strain>
    </source>
</reference>
<dbReference type="Gene3D" id="1.10.10.10">
    <property type="entry name" value="Winged helix-like DNA-binding domain superfamily/Winged helix DNA-binding domain"/>
    <property type="match status" value="1"/>
</dbReference>
<organism evidence="1 2">
    <name type="scientific">Pelagicoccus albus</name>
    <dbReference type="NCBI Taxonomy" id="415222"/>
    <lineage>
        <taxon>Bacteria</taxon>
        <taxon>Pseudomonadati</taxon>
        <taxon>Verrucomicrobiota</taxon>
        <taxon>Opitutia</taxon>
        <taxon>Puniceicoccales</taxon>
        <taxon>Pelagicoccaceae</taxon>
        <taxon>Pelagicoccus</taxon>
    </lineage>
</organism>
<dbReference type="SUPFAM" id="SSF46785">
    <property type="entry name" value="Winged helix' DNA-binding domain"/>
    <property type="match status" value="1"/>
</dbReference>
<dbReference type="PROSITE" id="PS51197">
    <property type="entry name" value="HTH_RRF2_2"/>
    <property type="match status" value="1"/>
</dbReference>
<evidence type="ECO:0000313" key="1">
    <source>
        <dbReference type="EMBL" id="MBC2607263.1"/>
    </source>
</evidence>
<dbReference type="GO" id="GO:0003700">
    <property type="term" value="F:DNA-binding transcription factor activity"/>
    <property type="evidence" value="ECO:0007669"/>
    <property type="project" value="TreeGrafter"/>
</dbReference>
<evidence type="ECO:0000313" key="2">
    <source>
        <dbReference type="Proteomes" id="UP000526501"/>
    </source>
</evidence>
<dbReference type="Pfam" id="PF02082">
    <property type="entry name" value="Rrf2"/>
    <property type="match status" value="1"/>
</dbReference>
<dbReference type="NCBIfam" id="TIGR00738">
    <property type="entry name" value="rrf2_super"/>
    <property type="match status" value="1"/>
</dbReference>
<dbReference type="InterPro" id="IPR036388">
    <property type="entry name" value="WH-like_DNA-bd_sf"/>
</dbReference>
<gene>
    <name evidence="1" type="ORF">H5P27_14510</name>
</gene>
<accession>A0A7X1E9J1</accession>
<name>A0A7X1E9J1_9BACT</name>
<dbReference type="EMBL" id="JACHVC010000012">
    <property type="protein sequence ID" value="MBC2607263.1"/>
    <property type="molecule type" value="Genomic_DNA"/>
</dbReference>
<comment type="caution">
    <text evidence="1">The sequence shown here is derived from an EMBL/GenBank/DDBJ whole genome shotgun (WGS) entry which is preliminary data.</text>
</comment>
<dbReference type="Proteomes" id="UP000526501">
    <property type="component" value="Unassembled WGS sequence"/>
</dbReference>
<dbReference type="GO" id="GO:0005829">
    <property type="term" value="C:cytosol"/>
    <property type="evidence" value="ECO:0007669"/>
    <property type="project" value="TreeGrafter"/>
</dbReference>
<keyword evidence="2" id="KW-1185">Reference proteome</keyword>
<dbReference type="RefSeq" id="WP_185661115.1">
    <property type="nucleotide sequence ID" value="NZ_CAWPOO010000012.1"/>
</dbReference>
<dbReference type="InterPro" id="IPR036390">
    <property type="entry name" value="WH_DNA-bd_sf"/>
</dbReference>
<dbReference type="PANTHER" id="PTHR33221:SF15">
    <property type="entry name" value="HTH-TYPE TRANSCRIPTIONAL REGULATOR YWGB-RELATED"/>
    <property type="match status" value="1"/>
</dbReference>
<dbReference type="PANTHER" id="PTHR33221">
    <property type="entry name" value="WINGED HELIX-TURN-HELIX TRANSCRIPTIONAL REGULATOR, RRF2 FAMILY"/>
    <property type="match status" value="1"/>
</dbReference>
<dbReference type="InterPro" id="IPR000944">
    <property type="entry name" value="Tscrpt_reg_Rrf2"/>
</dbReference>
<sequence length="146" mass="16196">MLKYGKASQNAIMALTYLAEGFDYGATRFNSRDIAQHRNLPQPIVAKLLVTLSQAGLVDGAPGPKGGYWLAKPPSEISLLDIVSHFEKIGERVACPFGVDRCNENSPCTFHRKLEELDQQLVGFLKENKLSMFTQELRTPRSTLAT</sequence>
<dbReference type="AlphaFoldDB" id="A0A7X1E9J1"/>
<protein>
    <submittedName>
        <fullName evidence="1">Rrf2 family transcriptional regulator</fullName>
    </submittedName>
</protein>
<proteinExistence type="predicted"/>